<dbReference type="Proteomes" id="UP000035212">
    <property type="component" value="Chromosome"/>
</dbReference>
<feature type="domain" description="ABC toxin N-terminal" evidence="3">
    <location>
        <begin position="11"/>
        <end position="136"/>
    </location>
</feature>
<accession>A0A0G3GBE1</accession>
<organism evidence="4 5">
    <name type="scientific">Pseudomonas chlororaphis</name>
    <dbReference type="NCBI Taxonomy" id="587753"/>
    <lineage>
        <taxon>Bacteria</taxon>
        <taxon>Pseudomonadati</taxon>
        <taxon>Pseudomonadota</taxon>
        <taxon>Gammaproteobacteria</taxon>
        <taxon>Pseudomonadales</taxon>
        <taxon>Pseudomonadaceae</taxon>
        <taxon>Pseudomonas</taxon>
    </lineage>
</organism>
<evidence type="ECO:0000313" key="4">
    <source>
        <dbReference type="EMBL" id="AKJ98458.1"/>
    </source>
</evidence>
<protein>
    <submittedName>
        <fullName evidence="4">Uncharacterized protein</fullName>
    </submittedName>
</protein>
<dbReference type="Pfam" id="PF18413">
    <property type="entry name" value="Neuraminidase"/>
    <property type="match status" value="1"/>
</dbReference>
<evidence type="ECO:0000259" key="3">
    <source>
        <dbReference type="Pfam" id="PF20220"/>
    </source>
</evidence>
<evidence type="ECO:0000313" key="5">
    <source>
        <dbReference type="Proteomes" id="UP000035212"/>
    </source>
</evidence>
<dbReference type="Pfam" id="PF18276">
    <property type="entry name" value="TcA_TcB_BD"/>
    <property type="match status" value="1"/>
</dbReference>
<dbReference type="InterPro" id="IPR040840">
    <property type="entry name" value="TcA_TcB_BD"/>
</dbReference>
<sequence>MTDLKTKLEDLSKQRQTALLECYLGAVAARDGDTNVLAAAADLDAYHLFDHHVGTAPKTSAVGEKIASLQRYIHGIYSGDEPGFGQDFDAREVEAWRQWESRYAIWAGAEKLQSYPENYIDPELRIVKSRFYEELEGDLAQGRLNTERAQSSVLGYLEKFEDVADIDVLNGYIDGPFVVSDSTVYRADYYFLGRKRADSKYYWRKVAVVLGEAQTRVPPSAWSEWEPIEAGIGDATSVRLSFFGNRLYVFWVGRSSFNEIGQTEGLNWDQFDIRFSYRGLSGTWAPPSTVDTVMLERQGTPPGKRHRRARADEGQSALLAITSDSGLAKEAKQMVLGIILSTADGDRTTCYYAWDELLNRIDLGTKERSHIDRLLAQYSQEAPNQGPSYLQRRLPQLGEEGDYKAWPVESIRVKGSAHPSLFTDYLRLRAMNIAGKSLLVTVDSAHKLHEKWLSHAVARVQSNDPQTESSFFDIDMVFRESSSGRDYYSVKLDFSSWRGSSVRIELLNEQGAVGHHVNFVGGPPGFGTSFPAVDREGVYNDTFLHIANMSDDAYYTFGTWLRVTGGSHSDLKLNRTFTRRTQWANPVAMPIWVGEDEAPAGELPLFRFNGAAAYLKTLPLASHSQIVAVGLGEYANDTWSQGYQEYEVRLKAPSLDGPRIAWGPENAQGQAGQFLDFGLEFGADKTVDAIRLNTTFGRELVERAALSIDNLLSWDSQHTEEPPRPGSNEPEFLDFHGANGRYFWEIFFHLPHLIAVRLRREMSYEDALGWLHHLFDPSTRINPGRIETTAYWRSRPLLMEGDPSFEVASPADPDAIAYSNPIHYRKRIFRDYVETLIEWGDWLYRQLTRDSLTEAKMLYLRAARMMGPAPDVRGASNWTPKSLDELQDARNLGCFDALVPLLSADRLVNLPLTSGHAGWAPLLDHPDFRPEINRDLLDVWDTLQARLHNLRHYLTLDGKPIDLPLYDMPINPKDLMRAQAGGGGFNLRDILTPPIVPPYRFMAILPRAQQAVQTLCRFGDQLRQYMEQADRCDQETLQQEHLIEMGDFSRELQAELLKHAGVTLEALEASRDAIDVREKYFKGLISGDLNREEIKAAKSLQQAKTNTVLAGFVSAVGQGADAAPNIIGMATGGMKFSSVFQAPATMLSTYGQAESIWSTLHDRYGSQQRMRDEWNFQHKAVIAELTALDKQLQAQKIQIQASVVSVNQQVRAIEQAREMYTFLTQTRTSRASLYRWMQSKMATLYFQTYDAVTALCLSVQSCWQYEIGDYESHFILPGAWVDSHHGFTAGETLTLGLLRMESAFVHRYERRLTIRKMLSLRDYFAPEPWADKLQTLQSTGKLDFNLDSRFYDSDYPGHYLRQIRRVSITLPALLGPYEMVSMTLTQISSKLLTKPDPGGARHLYDPQHPDADTTHVRYNLRAQPQITVSDALDDDGTGSRFAFDEDRYASFERTGAISSWQLAIPRTLPGQQEQLLASLTDIIIEVEYTALDGGRDFAAQIETLLNETGLRQ</sequence>
<dbReference type="EMBL" id="CP011020">
    <property type="protein sequence ID" value="AKJ98458.1"/>
    <property type="molecule type" value="Genomic_DNA"/>
</dbReference>
<feature type="domain" description="Tc toxin complex TcA C-terminal TcB-binding" evidence="1">
    <location>
        <begin position="1190"/>
        <end position="1490"/>
    </location>
</feature>
<evidence type="ECO:0000259" key="2">
    <source>
        <dbReference type="Pfam" id="PF18413"/>
    </source>
</evidence>
<dbReference type="Pfam" id="PF20220">
    <property type="entry name" value="ABC_toxin_N"/>
    <property type="match status" value="1"/>
</dbReference>
<dbReference type="InterPro" id="IPR046839">
    <property type="entry name" value="ABC_toxin_N"/>
</dbReference>
<dbReference type="InterPro" id="IPR041079">
    <property type="entry name" value="Neuraminidase-like"/>
</dbReference>
<reference evidence="5" key="2">
    <citation type="submission" date="2015-03" db="EMBL/GenBank/DDBJ databases">
        <authorList>
            <person name="Deng P."/>
            <person name="Lu S."/>
        </authorList>
    </citation>
    <scope>NUCLEOTIDE SEQUENCE [LARGE SCALE GENOMIC DNA]</scope>
    <source>
        <strain evidence="5">UFB2</strain>
    </source>
</reference>
<evidence type="ECO:0000259" key="1">
    <source>
        <dbReference type="Pfam" id="PF18276"/>
    </source>
</evidence>
<proteinExistence type="predicted"/>
<gene>
    <name evidence="4" type="ORF">VM99_10465</name>
</gene>
<dbReference type="PATRIC" id="fig|587753.11.peg.2133"/>
<name>A0A0G3GBE1_9PSED</name>
<reference evidence="4 5" key="1">
    <citation type="journal article" date="2015" name="Stand. Genomic Sci.">
        <title>Complete genome of Pseudomonas chlororaphis strain UFB2, a soil bacterium with antibacterial activity against bacterial canker pathogen of tomato.</title>
        <authorList>
            <person name="Deng P."/>
            <person name="Wang X."/>
            <person name="Baird S.M."/>
            <person name="Lu S.E."/>
        </authorList>
    </citation>
    <scope>NUCLEOTIDE SEQUENCE [LARGE SCALE GENOMIC DNA]</scope>
    <source>
        <strain evidence="4 5">UFB2</strain>
    </source>
</reference>
<feature type="domain" description="Neuraminidase-like" evidence="2">
    <location>
        <begin position="167"/>
        <end position="308"/>
    </location>
</feature>